<dbReference type="Proteomes" id="UP001165085">
    <property type="component" value="Unassembled WGS sequence"/>
</dbReference>
<keyword evidence="1" id="KW-1133">Transmembrane helix</keyword>
<keyword evidence="1" id="KW-0472">Membrane</keyword>
<comment type="caution">
    <text evidence="2">The sequence shown here is derived from an EMBL/GenBank/DDBJ whole genome shotgun (WGS) entry which is preliminary data.</text>
</comment>
<evidence type="ECO:0000313" key="2">
    <source>
        <dbReference type="EMBL" id="GMH68213.1"/>
    </source>
</evidence>
<organism evidence="2 3">
    <name type="scientific">Triparma strigata</name>
    <dbReference type="NCBI Taxonomy" id="1606541"/>
    <lineage>
        <taxon>Eukaryota</taxon>
        <taxon>Sar</taxon>
        <taxon>Stramenopiles</taxon>
        <taxon>Ochrophyta</taxon>
        <taxon>Bolidophyceae</taxon>
        <taxon>Parmales</taxon>
        <taxon>Triparmaceae</taxon>
        <taxon>Triparma</taxon>
    </lineage>
</organism>
<dbReference type="EMBL" id="BRXY01000123">
    <property type="protein sequence ID" value="GMH68213.1"/>
    <property type="molecule type" value="Genomic_DNA"/>
</dbReference>
<feature type="transmembrane region" description="Helical" evidence="1">
    <location>
        <begin position="104"/>
        <end position="121"/>
    </location>
</feature>
<dbReference type="OrthoDB" id="205546at2759"/>
<gene>
    <name evidence="2" type="ORF">TrST_g5428</name>
</gene>
<dbReference type="PANTHER" id="PTHR36774">
    <property type="entry name" value="INSULIN-INDUCED PROTEIN"/>
    <property type="match status" value="1"/>
</dbReference>
<protein>
    <submittedName>
        <fullName evidence="2">Uncharacterized protein</fullName>
    </submittedName>
</protein>
<feature type="transmembrane region" description="Helical" evidence="1">
    <location>
        <begin position="37"/>
        <end position="55"/>
    </location>
</feature>
<dbReference type="PANTHER" id="PTHR36774:SF1">
    <property type="entry name" value="INSULIN-INDUCED PROTEIN"/>
    <property type="match status" value="1"/>
</dbReference>
<name>A0A9W7AFF6_9STRA</name>
<accession>A0A9W7AFF6</accession>
<sequence>MSISGALLGPYLDNYHSKFNVLQYHHPVQGPLDLTTALWTPPLFAVAGALIGYLYTIGDDLAEKKAGVTPPPTPTWPFTITSISFFTFQYWLSGFLSSSGVDSSSIFATMSLMALLGFAVFDRTLVGFLTSLATAIGGPLIEIFLLSTFHDYNYNLPDFGDIPAWIIPVYFLGGPANGNLARSGLNYLKGLDESTKVCPACQNSRVSPCTNCDALGYYESYGRSVKCNCCKGSGQIVCRECFESLGIENTPEAVREFMSSRPD</sequence>
<keyword evidence="3" id="KW-1185">Reference proteome</keyword>
<evidence type="ECO:0000256" key="1">
    <source>
        <dbReference type="SAM" id="Phobius"/>
    </source>
</evidence>
<reference evidence="3" key="1">
    <citation type="journal article" date="2023" name="Commun. Biol.">
        <title>Genome analysis of Parmales, the sister group of diatoms, reveals the evolutionary specialization of diatoms from phago-mixotrophs to photoautotrophs.</title>
        <authorList>
            <person name="Ban H."/>
            <person name="Sato S."/>
            <person name="Yoshikawa S."/>
            <person name="Yamada K."/>
            <person name="Nakamura Y."/>
            <person name="Ichinomiya M."/>
            <person name="Sato N."/>
            <person name="Blanc-Mathieu R."/>
            <person name="Endo H."/>
            <person name="Kuwata A."/>
            <person name="Ogata H."/>
        </authorList>
    </citation>
    <scope>NUCLEOTIDE SEQUENCE [LARGE SCALE GENOMIC DNA]</scope>
    <source>
        <strain evidence="3">NIES 3701</strain>
    </source>
</reference>
<feature type="transmembrane region" description="Helical" evidence="1">
    <location>
        <begin position="128"/>
        <end position="150"/>
    </location>
</feature>
<dbReference type="AlphaFoldDB" id="A0A9W7AFF6"/>
<evidence type="ECO:0000313" key="3">
    <source>
        <dbReference type="Proteomes" id="UP001165085"/>
    </source>
</evidence>
<feature type="transmembrane region" description="Helical" evidence="1">
    <location>
        <begin position="162"/>
        <end position="181"/>
    </location>
</feature>
<proteinExistence type="predicted"/>
<keyword evidence="1" id="KW-0812">Transmembrane</keyword>
<feature type="transmembrane region" description="Helical" evidence="1">
    <location>
        <begin position="75"/>
        <end position="92"/>
    </location>
</feature>